<dbReference type="SUPFAM" id="SSF47616">
    <property type="entry name" value="GST C-terminal domain-like"/>
    <property type="match status" value="1"/>
</dbReference>
<dbReference type="FunCoup" id="A0A2J7Q2Y1">
    <property type="interactions" value="99"/>
</dbReference>
<dbReference type="InterPro" id="IPR004045">
    <property type="entry name" value="Glutathione_S-Trfase_N"/>
</dbReference>
<comment type="subunit">
    <text evidence="1">Homodimer.</text>
</comment>
<dbReference type="PANTHER" id="PTHR43969:SF2">
    <property type="entry name" value="GLUTATHIONE S TRANSFERASE D11, ISOFORM B"/>
    <property type="match status" value="1"/>
</dbReference>
<sequence length="215" mass="24441">MPMDFYYLPPSPPCRSVLLLAKRLGIEFNLKKVNILTGEQLTPEFIKLNPQHTVPTLDDNGFVLWESRAILGYLVNQYGKDESLYPTEPKKRAIVDQRLYFDAGTLHTRNAHYMEPVFFFGEAPKPEKLEKINEALGYLNLFLEGQDWVAGDNITIADICLVVSVSNSEAIGADISVFPNLVAWYEKMKTELEDYEEINQTGANVLGEMFRSKLT</sequence>
<accession>A0A2J7Q2Y1</accession>
<dbReference type="SUPFAM" id="SSF52833">
    <property type="entry name" value="Thioredoxin-like"/>
    <property type="match status" value="1"/>
</dbReference>
<comment type="similarity">
    <text evidence="2">Belongs to the GST superfamily.</text>
</comment>
<comment type="caution">
    <text evidence="5">The sequence shown here is derived from an EMBL/GenBank/DDBJ whole genome shotgun (WGS) entry which is preliminary data.</text>
</comment>
<keyword evidence="5" id="KW-0808">Transferase</keyword>
<dbReference type="CDD" id="cd03045">
    <property type="entry name" value="GST_N_Delta_Epsilon"/>
    <property type="match status" value="1"/>
</dbReference>
<evidence type="ECO:0000259" key="4">
    <source>
        <dbReference type="PROSITE" id="PS50405"/>
    </source>
</evidence>
<dbReference type="InParanoid" id="A0A2J7Q2Y1"/>
<dbReference type="SFLD" id="SFLDG00358">
    <property type="entry name" value="Main_(cytGST)"/>
    <property type="match status" value="1"/>
</dbReference>
<dbReference type="Pfam" id="PF00043">
    <property type="entry name" value="GST_C"/>
    <property type="match status" value="1"/>
</dbReference>
<dbReference type="FunFam" id="3.40.30.10:FF:000034">
    <property type="entry name" value="glutathione S-transferase 1"/>
    <property type="match status" value="1"/>
</dbReference>
<keyword evidence="6" id="KW-1185">Reference proteome</keyword>
<dbReference type="FunFam" id="1.20.1050.10:FF:000007">
    <property type="entry name" value="Glutathione S-transferase 1-1"/>
    <property type="match status" value="1"/>
</dbReference>
<evidence type="ECO:0000313" key="5">
    <source>
        <dbReference type="EMBL" id="PNF22939.1"/>
    </source>
</evidence>
<dbReference type="InterPro" id="IPR036282">
    <property type="entry name" value="Glutathione-S-Trfase_C_sf"/>
</dbReference>
<dbReference type="InterPro" id="IPR040079">
    <property type="entry name" value="Glutathione_S-Trfase"/>
</dbReference>
<name>A0A2J7Q2Y1_9NEOP</name>
<evidence type="ECO:0000313" key="6">
    <source>
        <dbReference type="Proteomes" id="UP000235965"/>
    </source>
</evidence>
<feature type="domain" description="GST N-terminal" evidence="3">
    <location>
        <begin position="1"/>
        <end position="82"/>
    </location>
</feature>
<dbReference type="EMBL" id="NEVH01019075">
    <property type="protein sequence ID" value="PNF22939.1"/>
    <property type="molecule type" value="Genomic_DNA"/>
</dbReference>
<dbReference type="Gene3D" id="3.40.30.10">
    <property type="entry name" value="Glutaredoxin"/>
    <property type="match status" value="1"/>
</dbReference>
<dbReference type="STRING" id="105785.A0A2J7Q2Y1"/>
<dbReference type="SFLD" id="SFLDG01153">
    <property type="entry name" value="Main.4:_Theta-like"/>
    <property type="match status" value="1"/>
</dbReference>
<dbReference type="InterPro" id="IPR004046">
    <property type="entry name" value="GST_C"/>
</dbReference>
<dbReference type="CDD" id="cd03177">
    <property type="entry name" value="GST_C_Delta_Epsilon"/>
    <property type="match status" value="1"/>
</dbReference>
<dbReference type="GO" id="GO:0004364">
    <property type="term" value="F:glutathione transferase activity"/>
    <property type="evidence" value="ECO:0007669"/>
    <property type="project" value="TreeGrafter"/>
</dbReference>
<dbReference type="AlphaFoldDB" id="A0A2J7Q2Y1"/>
<dbReference type="PANTHER" id="PTHR43969">
    <property type="entry name" value="GLUTATHIONE S TRANSFERASE D10, ISOFORM A-RELATED"/>
    <property type="match status" value="1"/>
</dbReference>
<evidence type="ECO:0000256" key="2">
    <source>
        <dbReference type="RuleBase" id="RU003494"/>
    </source>
</evidence>
<reference evidence="5 6" key="1">
    <citation type="submission" date="2017-12" db="EMBL/GenBank/DDBJ databases">
        <title>Hemimetabolous genomes reveal molecular basis of termite eusociality.</title>
        <authorList>
            <person name="Harrison M.C."/>
            <person name="Jongepier E."/>
            <person name="Robertson H.M."/>
            <person name="Arning N."/>
            <person name="Bitard-Feildel T."/>
            <person name="Chao H."/>
            <person name="Childers C.P."/>
            <person name="Dinh H."/>
            <person name="Doddapaneni H."/>
            <person name="Dugan S."/>
            <person name="Gowin J."/>
            <person name="Greiner C."/>
            <person name="Han Y."/>
            <person name="Hu H."/>
            <person name="Hughes D.S.T."/>
            <person name="Huylmans A.-K."/>
            <person name="Kemena C."/>
            <person name="Kremer L.P.M."/>
            <person name="Lee S.L."/>
            <person name="Lopez-Ezquerra A."/>
            <person name="Mallet L."/>
            <person name="Monroy-Kuhn J.M."/>
            <person name="Moser A."/>
            <person name="Murali S.C."/>
            <person name="Muzny D.M."/>
            <person name="Otani S."/>
            <person name="Piulachs M.-D."/>
            <person name="Poelchau M."/>
            <person name="Qu J."/>
            <person name="Schaub F."/>
            <person name="Wada-Katsumata A."/>
            <person name="Worley K.C."/>
            <person name="Xie Q."/>
            <person name="Ylla G."/>
            <person name="Poulsen M."/>
            <person name="Gibbs R.A."/>
            <person name="Schal C."/>
            <person name="Richards S."/>
            <person name="Belles X."/>
            <person name="Korb J."/>
            <person name="Bornberg-Bauer E."/>
        </authorList>
    </citation>
    <scope>NUCLEOTIDE SEQUENCE [LARGE SCALE GENOMIC DNA]</scope>
    <source>
        <tissue evidence="5">Whole body</tissue>
    </source>
</reference>
<dbReference type="Proteomes" id="UP000235965">
    <property type="component" value="Unassembled WGS sequence"/>
</dbReference>
<evidence type="ECO:0000259" key="3">
    <source>
        <dbReference type="PROSITE" id="PS50404"/>
    </source>
</evidence>
<dbReference type="SFLD" id="SFLDS00019">
    <property type="entry name" value="Glutathione_Transferase_(cytos"/>
    <property type="match status" value="1"/>
</dbReference>
<gene>
    <name evidence="5" type="primary">GstD7</name>
    <name evidence="5" type="ORF">B7P43_G11688</name>
</gene>
<dbReference type="InterPro" id="IPR036249">
    <property type="entry name" value="Thioredoxin-like_sf"/>
</dbReference>
<dbReference type="InterPro" id="IPR010987">
    <property type="entry name" value="Glutathione-S-Trfase_C-like"/>
</dbReference>
<protein>
    <submittedName>
        <fullName evidence="5">Glutathione S-transferase D7</fullName>
    </submittedName>
</protein>
<organism evidence="5 6">
    <name type="scientific">Cryptotermes secundus</name>
    <dbReference type="NCBI Taxonomy" id="105785"/>
    <lineage>
        <taxon>Eukaryota</taxon>
        <taxon>Metazoa</taxon>
        <taxon>Ecdysozoa</taxon>
        <taxon>Arthropoda</taxon>
        <taxon>Hexapoda</taxon>
        <taxon>Insecta</taxon>
        <taxon>Pterygota</taxon>
        <taxon>Neoptera</taxon>
        <taxon>Polyneoptera</taxon>
        <taxon>Dictyoptera</taxon>
        <taxon>Blattodea</taxon>
        <taxon>Blattoidea</taxon>
        <taxon>Termitoidae</taxon>
        <taxon>Kalotermitidae</taxon>
        <taxon>Cryptotermitinae</taxon>
        <taxon>Cryptotermes</taxon>
    </lineage>
</organism>
<dbReference type="PROSITE" id="PS50404">
    <property type="entry name" value="GST_NTER"/>
    <property type="match status" value="1"/>
</dbReference>
<dbReference type="OrthoDB" id="2309723at2759"/>
<dbReference type="PROSITE" id="PS50405">
    <property type="entry name" value="GST_CTER"/>
    <property type="match status" value="1"/>
</dbReference>
<dbReference type="Gene3D" id="1.20.1050.10">
    <property type="match status" value="1"/>
</dbReference>
<proteinExistence type="inferred from homology"/>
<dbReference type="Pfam" id="PF02798">
    <property type="entry name" value="GST_N"/>
    <property type="match status" value="1"/>
</dbReference>
<feature type="domain" description="GST C-terminal" evidence="4">
    <location>
        <begin position="88"/>
        <end position="215"/>
    </location>
</feature>
<dbReference type="GO" id="GO:0006749">
    <property type="term" value="P:glutathione metabolic process"/>
    <property type="evidence" value="ECO:0007669"/>
    <property type="project" value="TreeGrafter"/>
</dbReference>
<evidence type="ECO:0000256" key="1">
    <source>
        <dbReference type="ARBA" id="ARBA00011738"/>
    </source>
</evidence>